<feature type="transmembrane region" description="Helical" evidence="1">
    <location>
        <begin position="253"/>
        <end position="280"/>
    </location>
</feature>
<reference evidence="4" key="1">
    <citation type="submission" date="2025-08" db="UniProtKB">
        <authorList>
            <consortium name="RefSeq"/>
        </authorList>
    </citation>
    <scope>IDENTIFICATION</scope>
</reference>
<dbReference type="Pfam" id="PF01390">
    <property type="entry name" value="SEA"/>
    <property type="match status" value="1"/>
</dbReference>
<sequence>MNLTVEIKFEGNAFDNAIDGTTPEGIRLRNILCDLIKQNCSERVLNCTVIEVTKKANSVIVKYELAVNAISKEQAQEVIDCIQNQVNTGMIGNYKVDPNHPIEPTTTPPTTQPTPDQVVTTKQSRIDTEMRLTSVVFDEVKDLTSNAGKQFKTDFEKNMKKVMKEKNKLVTDVKVTGVRNGSVIVEYYLVLNTTSEDEAAKIANAVTEVIKSGKIGNYTTDPTFKHDAYIIRKVKASDVSTASDKTTTTVSTALLIILGVALFILLLIIIVLVVLVFCLLKLKRKGDKQ</sequence>
<organism evidence="3 4">
    <name type="scientific">Actinia tenebrosa</name>
    <name type="common">Australian red waratah sea anemone</name>
    <dbReference type="NCBI Taxonomy" id="6105"/>
    <lineage>
        <taxon>Eukaryota</taxon>
        <taxon>Metazoa</taxon>
        <taxon>Cnidaria</taxon>
        <taxon>Anthozoa</taxon>
        <taxon>Hexacorallia</taxon>
        <taxon>Actiniaria</taxon>
        <taxon>Actiniidae</taxon>
        <taxon>Actinia</taxon>
    </lineage>
</organism>
<evidence type="ECO:0000313" key="3">
    <source>
        <dbReference type="Proteomes" id="UP000515163"/>
    </source>
</evidence>
<gene>
    <name evidence="4" type="primary">LOC116299097</name>
</gene>
<name>A0A6P8ICP7_ACTTE</name>
<dbReference type="Proteomes" id="UP000515163">
    <property type="component" value="Unplaced"/>
</dbReference>
<keyword evidence="1" id="KW-0472">Membrane</keyword>
<evidence type="ECO:0000259" key="2">
    <source>
        <dbReference type="Pfam" id="PF01390"/>
    </source>
</evidence>
<accession>A0A6P8ICP7</accession>
<feature type="domain" description="SEA" evidence="2">
    <location>
        <begin position="138"/>
        <end position="212"/>
    </location>
</feature>
<keyword evidence="3" id="KW-1185">Reference proteome</keyword>
<dbReference type="KEGG" id="aten:116299097"/>
<evidence type="ECO:0000313" key="4">
    <source>
        <dbReference type="RefSeq" id="XP_031563592.1"/>
    </source>
</evidence>
<protein>
    <submittedName>
        <fullName evidence="4">Uncharacterized protein LOC116299097</fullName>
    </submittedName>
</protein>
<dbReference type="PANTHER" id="PTHR46901">
    <property type="entry name" value="GH04942P"/>
    <property type="match status" value="1"/>
</dbReference>
<dbReference type="InterPro" id="IPR000082">
    <property type="entry name" value="SEA_dom"/>
</dbReference>
<evidence type="ECO:0000256" key="1">
    <source>
        <dbReference type="SAM" id="Phobius"/>
    </source>
</evidence>
<dbReference type="AlphaFoldDB" id="A0A6P8ICP7"/>
<keyword evidence="1" id="KW-1133">Transmembrane helix</keyword>
<keyword evidence="1" id="KW-0812">Transmembrane</keyword>
<dbReference type="InParanoid" id="A0A6P8ICP7"/>
<dbReference type="OrthoDB" id="10524251at2759"/>
<dbReference type="RefSeq" id="XP_031563592.1">
    <property type="nucleotide sequence ID" value="XM_031707732.1"/>
</dbReference>
<proteinExistence type="predicted"/>
<dbReference type="GeneID" id="116299097"/>
<dbReference type="PANTHER" id="PTHR46901:SF2">
    <property type="entry name" value="GH04942P"/>
    <property type="match status" value="1"/>
</dbReference>